<keyword evidence="4 6" id="KW-0560">Oxidoreductase</keyword>
<gene>
    <name evidence="9" type="ORF">Scep_023516</name>
</gene>
<dbReference type="FunFam" id="2.60.120.330:FF:000001">
    <property type="entry name" value="Protein SRG1"/>
    <property type="match status" value="1"/>
</dbReference>
<name>A0AAP0EUU0_9MAGN</name>
<evidence type="ECO:0000256" key="2">
    <source>
        <dbReference type="ARBA" id="ARBA00008056"/>
    </source>
</evidence>
<dbReference type="Gene3D" id="2.60.120.330">
    <property type="entry name" value="B-lactam Antibiotic, Isopenicillin N Synthase, Chain"/>
    <property type="match status" value="1"/>
</dbReference>
<evidence type="ECO:0000259" key="8">
    <source>
        <dbReference type="PROSITE" id="PS51471"/>
    </source>
</evidence>
<proteinExistence type="inferred from homology"/>
<dbReference type="InterPro" id="IPR027443">
    <property type="entry name" value="IPNS-like_sf"/>
</dbReference>
<keyword evidence="10" id="KW-1185">Reference proteome</keyword>
<dbReference type="Pfam" id="PF14226">
    <property type="entry name" value="DIOX_N"/>
    <property type="match status" value="1"/>
</dbReference>
<feature type="region of interest" description="Disordered" evidence="7">
    <location>
        <begin position="1"/>
        <end position="34"/>
    </location>
</feature>
<comment type="caution">
    <text evidence="9">The sequence shown here is derived from an EMBL/GenBank/DDBJ whole genome shotgun (WGS) entry which is preliminary data.</text>
</comment>
<keyword evidence="5 6" id="KW-0408">Iron</keyword>
<dbReference type="EMBL" id="JBBNAG010000010">
    <property type="protein sequence ID" value="KAK9100086.1"/>
    <property type="molecule type" value="Genomic_DNA"/>
</dbReference>
<dbReference type="PANTHER" id="PTHR47991">
    <property type="entry name" value="OXOGLUTARATE/IRON-DEPENDENT DIOXYGENASE"/>
    <property type="match status" value="1"/>
</dbReference>
<sequence>MAADRREREANARMSGKREARMRKGGERRGERECRGGWKWDRGGGGELEERKCEVVYIWESLSIDASSVQDLVSKNLETIPSRYIRPEIDGEIVVTSIDNEVPVIDLSKLILDGNKGGFSNEEMKKLHLACQEWGFFQLVNHGVDEEAMKKMVEDVREFFELPVELKKECSSEIEGYGQAFVLSEEQKLDWGDMLYFSTRPDSARNYKAWPAHRPLTFRETVNKYSSEMERMKTILVGLMAKNLGIDQGKFIDLFKDGLQSMRLNYYPPCPDPSKVLGISPHSDATGITILLQLNEVDGLQIRHGGNWVPVKIIPGALLVNIGDVIEILSNGIYKSIEHRVVINKEKERISVATFHEAHTSVLVGPLPELIVDGETEMYRSVTSAEFLKLILSQKLDGKSLLDNLKLKNE</sequence>
<dbReference type="GO" id="GO:0097295">
    <property type="term" value="P:morphine biosynthetic process"/>
    <property type="evidence" value="ECO:0007669"/>
    <property type="project" value="UniProtKB-ARBA"/>
</dbReference>
<evidence type="ECO:0000256" key="7">
    <source>
        <dbReference type="SAM" id="MobiDB-lite"/>
    </source>
</evidence>
<feature type="domain" description="Fe2OG dioxygenase" evidence="8">
    <location>
        <begin position="258"/>
        <end position="358"/>
    </location>
</feature>
<evidence type="ECO:0000313" key="10">
    <source>
        <dbReference type="Proteomes" id="UP001419268"/>
    </source>
</evidence>
<comment type="cofactor">
    <cofactor evidence="1">
        <name>Fe cation</name>
        <dbReference type="ChEBI" id="CHEBI:24875"/>
    </cofactor>
</comment>
<evidence type="ECO:0000256" key="4">
    <source>
        <dbReference type="ARBA" id="ARBA00023002"/>
    </source>
</evidence>
<evidence type="ECO:0000256" key="5">
    <source>
        <dbReference type="ARBA" id="ARBA00023004"/>
    </source>
</evidence>
<evidence type="ECO:0000256" key="6">
    <source>
        <dbReference type="RuleBase" id="RU003682"/>
    </source>
</evidence>
<comment type="similarity">
    <text evidence="2 6">Belongs to the iron/ascorbate-dependent oxidoreductase family.</text>
</comment>
<dbReference type="GO" id="GO:0016706">
    <property type="term" value="F:2-oxoglutarate-dependent dioxygenase activity"/>
    <property type="evidence" value="ECO:0007669"/>
    <property type="project" value="UniProtKB-ARBA"/>
</dbReference>
<evidence type="ECO:0000313" key="9">
    <source>
        <dbReference type="EMBL" id="KAK9100086.1"/>
    </source>
</evidence>
<dbReference type="Proteomes" id="UP001419268">
    <property type="component" value="Unassembled WGS sequence"/>
</dbReference>
<dbReference type="InterPro" id="IPR005123">
    <property type="entry name" value="Oxoglu/Fe-dep_dioxygenase_dom"/>
</dbReference>
<dbReference type="GO" id="GO:0046872">
    <property type="term" value="F:metal ion binding"/>
    <property type="evidence" value="ECO:0007669"/>
    <property type="project" value="UniProtKB-KW"/>
</dbReference>
<organism evidence="9 10">
    <name type="scientific">Stephania cephalantha</name>
    <dbReference type="NCBI Taxonomy" id="152367"/>
    <lineage>
        <taxon>Eukaryota</taxon>
        <taxon>Viridiplantae</taxon>
        <taxon>Streptophyta</taxon>
        <taxon>Embryophyta</taxon>
        <taxon>Tracheophyta</taxon>
        <taxon>Spermatophyta</taxon>
        <taxon>Magnoliopsida</taxon>
        <taxon>Ranunculales</taxon>
        <taxon>Menispermaceae</taxon>
        <taxon>Menispermoideae</taxon>
        <taxon>Cissampelideae</taxon>
        <taxon>Stephania</taxon>
    </lineage>
</organism>
<reference evidence="9 10" key="1">
    <citation type="submission" date="2024-01" db="EMBL/GenBank/DDBJ databases">
        <title>Genome assemblies of Stephania.</title>
        <authorList>
            <person name="Yang L."/>
        </authorList>
    </citation>
    <scope>NUCLEOTIDE SEQUENCE [LARGE SCALE GENOMIC DNA]</scope>
    <source>
        <strain evidence="9">JXDWG</strain>
        <tissue evidence="9">Leaf</tissue>
    </source>
</reference>
<dbReference type="InterPro" id="IPR026992">
    <property type="entry name" value="DIOX_N"/>
</dbReference>
<dbReference type="Pfam" id="PF03171">
    <property type="entry name" value="2OG-FeII_Oxy"/>
    <property type="match status" value="1"/>
</dbReference>
<dbReference type="InterPro" id="IPR050295">
    <property type="entry name" value="Plant_2OG-oxidoreductases"/>
</dbReference>
<dbReference type="AlphaFoldDB" id="A0AAP0EUU0"/>
<protein>
    <recommendedName>
        <fullName evidence="8">Fe2OG dioxygenase domain-containing protein</fullName>
    </recommendedName>
</protein>
<accession>A0AAP0EUU0</accession>
<evidence type="ECO:0000256" key="3">
    <source>
        <dbReference type="ARBA" id="ARBA00022723"/>
    </source>
</evidence>
<dbReference type="SUPFAM" id="SSF51197">
    <property type="entry name" value="Clavaminate synthase-like"/>
    <property type="match status" value="1"/>
</dbReference>
<dbReference type="PROSITE" id="PS51471">
    <property type="entry name" value="FE2OG_OXY"/>
    <property type="match status" value="1"/>
</dbReference>
<evidence type="ECO:0000256" key="1">
    <source>
        <dbReference type="ARBA" id="ARBA00001962"/>
    </source>
</evidence>
<dbReference type="InterPro" id="IPR044861">
    <property type="entry name" value="IPNS-like_FE2OG_OXY"/>
</dbReference>
<keyword evidence="3 6" id="KW-0479">Metal-binding</keyword>